<evidence type="ECO:0000313" key="1">
    <source>
        <dbReference type="EMBL" id="KIK21784.1"/>
    </source>
</evidence>
<dbReference type="AlphaFoldDB" id="A0A0C9Z6U0"/>
<dbReference type="HOGENOM" id="CLU_142376_0_0_1"/>
<protein>
    <submittedName>
        <fullName evidence="1">Uncharacterized protein</fullName>
    </submittedName>
</protein>
<dbReference type="Proteomes" id="UP000054018">
    <property type="component" value="Unassembled WGS sequence"/>
</dbReference>
<gene>
    <name evidence="1" type="ORF">PISMIDRAFT_536170</name>
</gene>
<reference evidence="1 2" key="1">
    <citation type="submission" date="2014-04" db="EMBL/GenBank/DDBJ databases">
        <authorList>
            <consortium name="DOE Joint Genome Institute"/>
            <person name="Kuo A."/>
            <person name="Kohler A."/>
            <person name="Costa M.D."/>
            <person name="Nagy L.G."/>
            <person name="Floudas D."/>
            <person name="Copeland A."/>
            <person name="Barry K.W."/>
            <person name="Cichocki N."/>
            <person name="Veneault-Fourrey C."/>
            <person name="LaButti K."/>
            <person name="Lindquist E.A."/>
            <person name="Lipzen A."/>
            <person name="Lundell T."/>
            <person name="Morin E."/>
            <person name="Murat C."/>
            <person name="Sun H."/>
            <person name="Tunlid A."/>
            <person name="Henrissat B."/>
            <person name="Grigoriev I.V."/>
            <person name="Hibbett D.S."/>
            <person name="Martin F."/>
            <person name="Nordberg H.P."/>
            <person name="Cantor M.N."/>
            <person name="Hua S.X."/>
        </authorList>
    </citation>
    <scope>NUCLEOTIDE SEQUENCE [LARGE SCALE GENOMIC DNA]</scope>
    <source>
        <strain evidence="1 2">441</strain>
    </source>
</reference>
<keyword evidence="2" id="KW-1185">Reference proteome</keyword>
<accession>A0A0C9Z6U0</accession>
<name>A0A0C9Z6U0_9AGAM</name>
<evidence type="ECO:0000313" key="2">
    <source>
        <dbReference type="Proteomes" id="UP000054018"/>
    </source>
</evidence>
<reference evidence="2" key="2">
    <citation type="submission" date="2015-01" db="EMBL/GenBank/DDBJ databases">
        <title>Evolutionary Origins and Diversification of the Mycorrhizal Mutualists.</title>
        <authorList>
            <consortium name="DOE Joint Genome Institute"/>
            <consortium name="Mycorrhizal Genomics Consortium"/>
            <person name="Kohler A."/>
            <person name="Kuo A."/>
            <person name="Nagy L.G."/>
            <person name="Floudas D."/>
            <person name="Copeland A."/>
            <person name="Barry K.W."/>
            <person name="Cichocki N."/>
            <person name="Veneault-Fourrey C."/>
            <person name="LaButti K."/>
            <person name="Lindquist E.A."/>
            <person name="Lipzen A."/>
            <person name="Lundell T."/>
            <person name="Morin E."/>
            <person name="Murat C."/>
            <person name="Riley R."/>
            <person name="Ohm R."/>
            <person name="Sun H."/>
            <person name="Tunlid A."/>
            <person name="Henrissat B."/>
            <person name="Grigoriev I.V."/>
            <person name="Hibbett D.S."/>
            <person name="Martin F."/>
        </authorList>
    </citation>
    <scope>NUCLEOTIDE SEQUENCE [LARGE SCALE GENOMIC DNA]</scope>
    <source>
        <strain evidence="2">441</strain>
    </source>
</reference>
<proteinExistence type="predicted"/>
<dbReference type="OrthoDB" id="3147730at2759"/>
<dbReference type="STRING" id="765257.A0A0C9Z6U0"/>
<dbReference type="EMBL" id="KN833747">
    <property type="protein sequence ID" value="KIK21784.1"/>
    <property type="molecule type" value="Genomic_DNA"/>
</dbReference>
<organism evidence="1 2">
    <name type="scientific">Pisolithus microcarpus 441</name>
    <dbReference type="NCBI Taxonomy" id="765257"/>
    <lineage>
        <taxon>Eukaryota</taxon>
        <taxon>Fungi</taxon>
        <taxon>Dikarya</taxon>
        <taxon>Basidiomycota</taxon>
        <taxon>Agaricomycotina</taxon>
        <taxon>Agaricomycetes</taxon>
        <taxon>Agaricomycetidae</taxon>
        <taxon>Boletales</taxon>
        <taxon>Sclerodermatineae</taxon>
        <taxon>Pisolithaceae</taxon>
        <taxon>Pisolithus</taxon>
    </lineage>
</organism>
<sequence length="178" mass="20127">MDQLVSFEAILFPSDGRNPHMVPLMTSPTTVQDPLAPYNGLPVRMPHPEVYMDYIAEGLGPRAWSYHLVEALDCMNKKFTHPYVIFYPVVSRDGMPFPVNKFIREIQIQGKSFREATAWRGNIIVAKYRESPFTSMVNGSIADFPILRNYFLTHGAPCVQTPQPVNQGHVNVIHSASH</sequence>